<dbReference type="RefSeq" id="XP_062721395.1">
    <property type="nucleotide sequence ID" value="XM_062864892.1"/>
</dbReference>
<dbReference type="InterPro" id="IPR034660">
    <property type="entry name" value="DinB/YfiT-like"/>
</dbReference>
<evidence type="ECO:0000313" key="1">
    <source>
        <dbReference type="EMBL" id="KAK3305615.1"/>
    </source>
</evidence>
<accession>A0AAJ0M1K1</accession>
<sequence>MAAIPLYDITVGCALDANKTLLHIIKKAQAHPDAASFASARIYPDMLPFTFQVYTVTNFSKKMVERLTARGESIGAWEDNEETLEQLVARVEKTIALLEGVKREEVEPKEQTISYGPKYHSVQATTNQYVLGYALPNLLFHLSTAYDILRMKGVELGKGDFLKYYAKDIAPVPKEE</sequence>
<reference evidence="1" key="1">
    <citation type="journal article" date="2023" name="Mol. Phylogenet. Evol.">
        <title>Genome-scale phylogeny and comparative genomics of the fungal order Sordariales.</title>
        <authorList>
            <person name="Hensen N."/>
            <person name="Bonometti L."/>
            <person name="Westerberg I."/>
            <person name="Brannstrom I.O."/>
            <person name="Guillou S."/>
            <person name="Cros-Aarteil S."/>
            <person name="Calhoun S."/>
            <person name="Haridas S."/>
            <person name="Kuo A."/>
            <person name="Mondo S."/>
            <person name="Pangilinan J."/>
            <person name="Riley R."/>
            <person name="LaButti K."/>
            <person name="Andreopoulos B."/>
            <person name="Lipzen A."/>
            <person name="Chen C."/>
            <person name="Yan M."/>
            <person name="Daum C."/>
            <person name="Ng V."/>
            <person name="Clum A."/>
            <person name="Steindorff A."/>
            <person name="Ohm R.A."/>
            <person name="Martin F."/>
            <person name="Silar P."/>
            <person name="Natvig D.O."/>
            <person name="Lalanne C."/>
            <person name="Gautier V."/>
            <person name="Ament-Velasquez S.L."/>
            <person name="Kruys A."/>
            <person name="Hutchinson M.I."/>
            <person name="Powell A.J."/>
            <person name="Barry K."/>
            <person name="Miller A.N."/>
            <person name="Grigoriev I.V."/>
            <person name="Debuchy R."/>
            <person name="Gladieux P."/>
            <person name="Hiltunen Thoren M."/>
            <person name="Johannesson H."/>
        </authorList>
    </citation>
    <scope>NUCLEOTIDE SEQUENCE</scope>
    <source>
        <strain evidence="1">CBS 333.67</strain>
    </source>
</reference>
<protein>
    <recommendedName>
        <fullName evidence="3">DUF1993 domain-containing protein</fullName>
    </recommendedName>
</protein>
<comment type="caution">
    <text evidence="1">The sequence shown here is derived from an EMBL/GenBank/DDBJ whole genome shotgun (WGS) entry which is preliminary data.</text>
</comment>
<dbReference type="EMBL" id="JAUDZG010000004">
    <property type="protein sequence ID" value="KAK3305615.1"/>
    <property type="molecule type" value="Genomic_DNA"/>
</dbReference>
<gene>
    <name evidence="1" type="ORF">B0T15DRAFT_397365</name>
</gene>
<reference evidence="1" key="2">
    <citation type="submission" date="2023-06" db="EMBL/GenBank/DDBJ databases">
        <authorList>
            <consortium name="Lawrence Berkeley National Laboratory"/>
            <person name="Mondo S.J."/>
            <person name="Hensen N."/>
            <person name="Bonometti L."/>
            <person name="Westerberg I."/>
            <person name="Brannstrom I.O."/>
            <person name="Guillou S."/>
            <person name="Cros-Aarteil S."/>
            <person name="Calhoun S."/>
            <person name="Haridas S."/>
            <person name="Kuo A."/>
            <person name="Pangilinan J."/>
            <person name="Riley R."/>
            <person name="Labutti K."/>
            <person name="Andreopoulos B."/>
            <person name="Lipzen A."/>
            <person name="Chen C."/>
            <person name="Yanf M."/>
            <person name="Daum C."/>
            <person name="Ng V."/>
            <person name="Clum A."/>
            <person name="Steindorff A."/>
            <person name="Ohm R."/>
            <person name="Martin F."/>
            <person name="Silar P."/>
            <person name="Natvig D."/>
            <person name="Lalanne C."/>
            <person name="Gautier V."/>
            <person name="Ament-Velasquez S.L."/>
            <person name="Kruys A."/>
            <person name="Hutchinson M.I."/>
            <person name="Powell A.J."/>
            <person name="Barry K."/>
            <person name="Miller A.N."/>
            <person name="Grigoriev I.V."/>
            <person name="Debuchy R."/>
            <person name="Gladieux P."/>
            <person name="Thoren M.H."/>
            <person name="Johannesson H."/>
        </authorList>
    </citation>
    <scope>NUCLEOTIDE SEQUENCE</scope>
    <source>
        <strain evidence="1">CBS 333.67</strain>
    </source>
</reference>
<dbReference type="Gene3D" id="1.20.120.450">
    <property type="entry name" value="dinb family like domain"/>
    <property type="match status" value="1"/>
</dbReference>
<dbReference type="PANTHER" id="PTHR36922:SF1">
    <property type="entry name" value="DUF1993 DOMAIN-CONTAINING PROTEIN"/>
    <property type="match status" value="1"/>
</dbReference>
<dbReference type="PANTHER" id="PTHR36922">
    <property type="entry name" value="BLL2446 PROTEIN"/>
    <property type="match status" value="1"/>
</dbReference>
<evidence type="ECO:0000313" key="2">
    <source>
        <dbReference type="Proteomes" id="UP001273166"/>
    </source>
</evidence>
<proteinExistence type="predicted"/>
<dbReference type="GeneID" id="87883721"/>
<dbReference type="AlphaFoldDB" id="A0AAJ0M1K1"/>
<dbReference type="SUPFAM" id="SSF109854">
    <property type="entry name" value="DinB/YfiT-like putative metalloenzymes"/>
    <property type="match status" value="1"/>
</dbReference>
<dbReference type="Proteomes" id="UP001273166">
    <property type="component" value="Unassembled WGS sequence"/>
</dbReference>
<name>A0AAJ0M1K1_9PEZI</name>
<keyword evidence="2" id="KW-1185">Reference proteome</keyword>
<evidence type="ECO:0008006" key="3">
    <source>
        <dbReference type="Google" id="ProtNLM"/>
    </source>
</evidence>
<dbReference type="InterPro" id="IPR018531">
    <property type="entry name" value="DUF1993"/>
</dbReference>
<dbReference type="Pfam" id="PF09351">
    <property type="entry name" value="DUF1993"/>
    <property type="match status" value="1"/>
</dbReference>
<organism evidence="1 2">
    <name type="scientific">Chaetomium strumarium</name>
    <dbReference type="NCBI Taxonomy" id="1170767"/>
    <lineage>
        <taxon>Eukaryota</taxon>
        <taxon>Fungi</taxon>
        <taxon>Dikarya</taxon>
        <taxon>Ascomycota</taxon>
        <taxon>Pezizomycotina</taxon>
        <taxon>Sordariomycetes</taxon>
        <taxon>Sordariomycetidae</taxon>
        <taxon>Sordariales</taxon>
        <taxon>Chaetomiaceae</taxon>
        <taxon>Chaetomium</taxon>
    </lineage>
</organism>